<feature type="region of interest" description="Disordered" evidence="1">
    <location>
        <begin position="814"/>
        <end position="833"/>
    </location>
</feature>
<feature type="compositionally biased region" description="Basic and acidic residues" evidence="1">
    <location>
        <begin position="766"/>
        <end position="775"/>
    </location>
</feature>
<evidence type="ECO:0000256" key="1">
    <source>
        <dbReference type="SAM" id="MobiDB-lite"/>
    </source>
</evidence>
<dbReference type="EMBL" id="WSZM01001442">
    <property type="protein sequence ID" value="KAF4027467.1"/>
    <property type="molecule type" value="Genomic_DNA"/>
</dbReference>
<feature type="non-terminal residue" evidence="2">
    <location>
        <position position="1"/>
    </location>
</feature>
<gene>
    <name evidence="2" type="ORF">GN244_ATG20919</name>
</gene>
<organism evidence="2 3">
    <name type="scientific">Phytophthora infestans</name>
    <name type="common">Potato late blight agent</name>
    <name type="synonym">Botrytis infestans</name>
    <dbReference type="NCBI Taxonomy" id="4787"/>
    <lineage>
        <taxon>Eukaryota</taxon>
        <taxon>Sar</taxon>
        <taxon>Stramenopiles</taxon>
        <taxon>Oomycota</taxon>
        <taxon>Peronosporomycetes</taxon>
        <taxon>Peronosporales</taxon>
        <taxon>Peronosporaceae</taxon>
        <taxon>Phytophthora</taxon>
    </lineage>
</organism>
<reference evidence="2" key="1">
    <citation type="submission" date="2020-04" db="EMBL/GenBank/DDBJ databases">
        <title>Hybrid Assembly of Korean Phytophthora infestans isolates.</title>
        <authorList>
            <person name="Prokchorchik M."/>
            <person name="Lee Y."/>
            <person name="Seo J."/>
            <person name="Cho J.-H."/>
            <person name="Park Y.-E."/>
            <person name="Jang D.-C."/>
            <person name="Im J.-S."/>
            <person name="Choi J.-G."/>
            <person name="Park H.-J."/>
            <person name="Lee G.-B."/>
            <person name="Lee Y.-G."/>
            <person name="Hong S.-Y."/>
            <person name="Cho K."/>
            <person name="Sohn K.H."/>
        </authorList>
    </citation>
    <scope>NUCLEOTIDE SEQUENCE</scope>
    <source>
        <strain evidence="2">KR_1_A1</strain>
    </source>
</reference>
<protein>
    <submittedName>
        <fullName evidence="2">Uncharacterized protein</fullName>
    </submittedName>
</protein>
<name>A0A833S172_PHYIN</name>
<dbReference type="Proteomes" id="UP000602510">
    <property type="component" value="Unassembled WGS sequence"/>
</dbReference>
<sequence length="1045" mass="110943">DFRGYGKLVSAASTARRSGCGRSVGCQGGKRVSATSVVAGTISYGYGNLVSAASTARRSGCVRSVGCQGGKAQTIPGKFQIKADRVDDLDSGYACSNVTALRFPTAMGKLVSAASTARRSGCGRSVGCQGGKAPISYGYGQARERGIDCKAVRLCAASAAKAEKRVGATSVVAGTISYGYGVARERGVDCKADSSWAQRRLPRRKSANYSKVKFQIKADRVDDLDSGYACSNVTALRFPTAMGKLKLFQGKFQIKADRVDDLDSGYACSNVTALRFPTAMGNLAEKRVGATSVVAGSKDRANGLRLLHWPRVETIPGKFQIKADRVDDLDSGYACSNVTALRFPTAMGKLVSAAATARRSGCVRSVGCQGGKAPISYGYGQLVSAASTARRTGVRSVGCQGGKRVGATSVVAGTISYGYAEARERGIDCKADRLWAQRRLPRRKSALLHWPRVETIPGKFQIKADRGMTWTPAMRAAMLQHSDFLRLWASSDFLRLWGSSDFLRLWEARERGIDCKAKLFQGKFQIKADRVDDLDSGYACSNVTALRFPTAMGKLVSAAATARRTARGRSVGCQGGKARRRDKLFQGKFQIKADRVDDLDSGYACSNVTALRFPTAMGKLVSAAAAARRTACGRSVGCQGGKAPISYGYGVARERGGDGKADSSWAQRRLPRRKSALLHWPRVETIPGKFQIKADPISDGYGVAPISDGYGQAPISDGYGVARERGGDGKADSSDFRRLWVARERGGDGKADSSWAQPISDGYGVARERGGDGKADSSWAQPISDGYGVARERGGDGKADSSWAQPISDGYGVARERGGDGKADSSWAQPISDGYGVARERGGDGKADSSWAQPISDGYGVARERGGDGKADSSWAQPISDGYGVARERGGDGKADSSWAQPISDGYGVARERGGDGKADSSWAQPISDGYGVARERGGDGKADSSWAQPISDGYGVARERGGDGKADSSWAQPISDGYGVARERGGDGKADSSWAQRQLPRRKSALLHWPRVETIPGKFQIKADRGDDLDSGYACSNVTALEYH</sequence>
<proteinExistence type="predicted"/>
<accession>A0A833S172</accession>
<evidence type="ECO:0000313" key="2">
    <source>
        <dbReference type="EMBL" id="KAF4027467.1"/>
    </source>
</evidence>
<feature type="region of interest" description="Disordered" evidence="1">
    <location>
        <begin position="747"/>
        <end position="809"/>
    </location>
</feature>
<comment type="caution">
    <text evidence="2">The sequence shown here is derived from an EMBL/GenBank/DDBJ whole genome shotgun (WGS) entry which is preliminary data.</text>
</comment>
<feature type="compositionally biased region" description="Basic and acidic residues" evidence="1">
    <location>
        <begin position="790"/>
        <end position="799"/>
    </location>
</feature>
<feature type="compositionally biased region" description="Basic and acidic residues" evidence="1">
    <location>
        <begin position="814"/>
        <end position="823"/>
    </location>
</feature>
<keyword evidence="3" id="KW-1185">Reference proteome</keyword>
<dbReference type="AlphaFoldDB" id="A0A833S172"/>
<evidence type="ECO:0000313" key="3">
    <source>
        <dbReference type="Proteomes" id="UP000602510"/>
    </source>
</evidence>